<accession>A0A0P7VST8</accession>
<dbReference type="Proteomes" id="UP000034805">
    <property type="component" value="Unassembled WGS sequence"/>
</dbReference>
<comment type="caution">
    <text evidence="1">The sequence shown here is derived from an EMBL/GenBank/DDBJ whole genome shotgun (WGS) entry which is preliminary data.</text>
</comment>
<proteinExistence type="predicted"/>
<protein>
    <submittedName>
        <fullName evidence="1">Uncharacterized protein</fullName>
    </submittedName>
</protein>
<dbReference type="AlphaFoldDB" id="A0A0P7VST8"/>
<evidence type="ECO:0000313" key="1">
    <source>
        <dbReference type="EMBL" id="KPP77030.1"/>
    </source>
</evidence>
<evidence type="ECO:0000313" key="2">
    <source>
        <dbReference type="Proteomes" id="UP000034805"/>
    </source>
</evidence>
<dbReference type="PANTHER" id="PTHR47730:SF1">
    <property type="entry name" value="SMALL INTEGRAL MEMBRANE PROTEIN 29"/>
    <property type="match status" value="1"/>
</dbReference>
<name>A0A0P7VST8_SCLFO</name>
<dbReference type="PANTHER" id="PTHR47730">
    <property type="entry name" value="SMALL INTEGRAL MEMBRANE PROTEIN 29"/>
    <property type="match status" value="1"/>
</dbReference>
<gene>
    <name evidence="1" type="ORF">Z043_103577</name>
</gene>
<dbReference type="InterPro" id="IPR043239">
    <property type="entry name" value="SMIM29"/>
</dbReference>
<sequence length="68" mass="8193">MYARKRRRVDRLRHQLLPVYAYDPSEELNEVEQELLWKEEDTKIRSIKHASDVNFKDSNMMSVAMVLL</sequence>
<reference evidence="1 2" key="1">
    <citation type="submission" date="2015-08" db="EMBL/GenBank/DDBJ databases">
        <title>The genome of the Asian arowana (Scleropages formosus).</title>
        <authorList>
            <person name="Tan M.H."/>
            <person name="Gan H.M."/>
            <person name="Croft L.J."/>
            <person name="Austin C.M."/>
        </authorList>
    </citation>
    <scope>NUCLEOTIDE SEQUENCE [LARGE SCALE GENOMIC DNA]</scope>
    <source>
        <strain evidence="1">Aro1</strain>
    </source>
</reference>
<organism evidence="1 2">
    <name type="scientific">Scleropages formosus</name>
    <name type="common">Asian bonytongue</name>
    <name type="synonym">Osteoglossum formosum</name>
    <dbReference type="NCBI Taxonomy" id="113540"/>
    <lineage>
        <taxon>Eukaryota</taxon>
        <taxon>Metazoa</taxon>
        <taxon>Chordata</taxon>
        <taxon>Craniata</taxon>
        <taxon>Vertebrata</taxon>
        <taxon>Euteleostomi</taxon>
        <taxon>Actinopterygii</taxon>
        <taxon>Neopterygii</taxon>
        <taxon>Teleostei</taxon>
        <taxon>Osteoglossocephala</taxon>
        <taxon>Osteoglossomorpha</taxon>
        <taxon>Osteoglossiformes</taxon>
        <taxon>Osteoglossidae</taxon>
        <taxon>Scleropages</taxon>
    </lineage>
</organism>
<dbReference type="EMBL" id="JARO02000914">
    <property type="protein sequence ID" value="KPP77030.1"/>
    <property type="molecule type" value="Genomic_DNA"/>
</dbReference>